<protein>
    <recommendedName>
        <fullName evidence="5">Inclusion body clearance protein IML2</fullName>
    </recommendedName>
</protein>
<name>A0A167FZ47_9ASCO</name>
<evidence type="ECO:0000313" key="4">
    <source>
        <dbReference type="Proteomes" id="UP000189580"/>
    </source>
</evidence>
<dbReference type="PANTHER" id="PTHR31859">
    <property type="entry name" value="TETRATRICOPEPTIDE REPEAT PROTEIN 39 FAMILY MEMBER"/>
    <property type="match status" value="1"/>
</dbReference>
<feature type="region of interest" description="Disordered" evidence="2">
    <location>
        <begin position="97"/>
        <end position="117"/>
    </location>
</feature>
<proteinExistence type="inferred from homology"/>
<dbReference type="GO" id="GO:0005741">
    <property type="term" value="C:mitochondrial outer membrane"/>
    <property type="evidence" value="ECO:0007669"/>
    <property type="project" value="TreeGrafter"/>
</dbReference>
<dbReference type="KEGG" id="slb:AWJ20_3533"/>
<gene>
    <name evidence="3" type="ORF">AWJ20_3533</name>
</gene>
<feature type="region of interest" description="Disordered" evidence="2">
    <location>
        <begin position="348"/>
        <end position="374"/>
    </location>
</feature>
<dbReference type="PANTHER" id="PTHR31859:SF1">
    <property type="entry name" value="TETRATRICOPEPTIDE REPEAT PROTEIN 39C"/>
    <property type="match status" value="1"/>
</dbReference>
<dbReference type="GO" id="GO:0005634">
    <property type="term" value="C:nucleus"/>
    <property type="evidence" value="ECO:0007669"/>
    <property type="project" value="TreeGrafter"/>
</dbReference>
<dbReference type="GO" id="GO:0005829">
    <property type="term" value="C:cytosol"/>
    <property type="evidence" value="ECO:0007669"/>
    <property type="project" value="TreeGrafter"/>
</dbReference>
<evidence type="ECO:0000256" key="1">
    <source>
        <dbReference type="ARBA" id="ARBA00010925"/>
    </source>
</evidence>
<accession>A0A167FZ47</accession>
<organism evidence="3 4">
    <name type="scientific">Sugiyamaella lignohabitans</name>
    <dbReference type="NCBI Taxonomy" id="796027"/>
    <lineage>
        <taxon>Eukaryota</taxon>
        <taxon>Fungi</taxon>
        <taxon>Dikarya</taxon>
        <taxon>Ascomycota</taxon>
        <taxon>Saccharomycotina</taxon>
        <taxon>Dipodascomycetes</taxon>
        <taxon>Dipodascales</taxon>
        <taxon>Trichomonascaceae</taxon>
        <taxon>Sugiyamaella</taxon>
    </lineage>
</organism>
<feature type="compositionally biased region" description="Low complexity" evidence="2">
    <location>
        <begin position="351"/>
        <end position="374"/>
    </location>
</feature>
<sequence>MLKALGLRSASSPGEAVSNSDAFKQKLRVLEDAISLELGLKAMDLVMDDRSNDAEQILKQGNSTYYKLARGVIHFIQATLGFEPEAIKRAVDSLHEAEQASSKDRQRAQKLNSKSSSFPPGAEYALTLAEANLMGAIAMFLSESVLDAAKAFLRLRKAYQILDELNNQIKGHSTQPHSSLLATALSHVSTKLESTHITPNLVDNESLSTEQKTVWSSKLKEFERVRKERLSTIGRSVNQSSVTLIGKDENERREQVGSNEEGDIFTATDEYIVSGVNCMFGLLQLILSIIPPTLGKVMSLVGFRGNREDGLRMLWKASEYSNIHGAIALLALLQFYDGPTQFVDIQKSSGEESAGNSSANSSSSDNATANTSPTLSASVSTSALSELTTTSNGLAEEDLAKIKVRLESALTKARKFYARGALWQLQEGRMVAHTDLVKAVAIMDDTSSGPIQMVQVEGLMLFDKTLMTCILHEYERSAEAFIRLIDLNTWSHAFYMYLAGACYVELYRDFVLNKKDATKAAHYKKRAKECIEKAPSMLGKRKFMAKAMPFDVFVLRKVNHWKAVSTAKNIDIIDAITTSPIHEVLYFYNGYNRMPNSQLEQTLQTLGYSGNPGTPYAAEAERNIVEETESDSLSRFLLTSVTLRALGRVKEGADLLTTHVIPFVCAPVSNRGLSSHGVPNKVQYHKHLSEPWSGPSAIYERAIFEWQLHGVPGAGATREYLELAANWDEDYELSTRVAFKIKSAKDRLDSYNL</sequence>
<dbReference type="Pfam" id="PF10300">
    <property type="entry name" value="Iml2-TPR_39"/>
    <property type="match status" value="1"/>
</dbReference>
<dbReference type="AlphaFoldDB" id="A0A167FZ47"/>
<reference evidence="3 4" key="1">
    <citation type="submission" date="2016-02" db="EMBL/GenBank/DDBJ databases">
        <title>Complete genome sequence and transcriptome regulation of the pentose utilising yeast Sugiyamaella lignohabitans.</title>
        <authorList>
            <person name="Bellasio M."/>
            <person name="Peymann A."/>
            <person name="Valli M."/>
            <person name="Sipitzky M."/>
            <person name="Graf A."/>
            <person name="Sauer M."/>
            <person name="Marx H."/>
            <person name="Mattanovich D."/>
        </authorList>
    </citation>
    <scope>NUCLEOTIDE SEQUENCE [LARGE SCALE GENOMIC DNA]</scope>
    <source>
        <strain evidence="3 4">CBS 10342</strain>
    </source>
</reference>
<dbReference type="GeneID" id="30035566"/>
<evidence type="ECO:0000256" key="2">
    <source>
        <dbReference type="SAM" id="MobiDB-lite"/>
    </source>
</evidence>
<dbReference type="Proteomes" id="UP000189580">
    <property type="component" value="Chromosome b"/>
</dbReference>
<evidence type="ECO:0008006" key="5">
    <source>
        <dbReference type="Google" id="ProtNLM"/>
    </source>
</evidence>
<dbReference type="EMBL" id="CP014503">
    <property type="protein sequence ID" value="ANB15889.1"/>
    <property type="molecule type" value="Genomic_DNA"/>
</dbReference>
<dbReference type="RefSeq" id="XP_018738366.1">
    <property type="nucleotide sequence ID" value="XM_018880558.1"/>
</dbReference>
<comment type="similarity">
    <text evidence="1">Belongs to the IML2 family.</text>
</comment>
<dbReference type="InterPro" id="IPR019412">
    <property type="entry name" value="IML2/TPR_39"/>
</dbReference>
<keyword evidence="4" id="KW-1185">Reference proteome</keyword>
<feature type="compositionally biased region" description="Basic and acidic residues" evidence="2">
    <location>
        <begin position="97"/>
        <end position="107"/>
    </location>
</feature>
<evidence type="ECO:0000313" key="3">
    <source>
        <dbReference type="EMBL" id="ANB15889.1"/>
    </source>
</evidence>
<dbReference type="OrthoDB" id="2154985at2759"/>